<dbReference type="GeneID" id="87841837"/>
<evidence type="ECO:0000313" key="1">
    <source>
        <dbReference type="EMBL" id="KAK3290720.1"/>
    </source>
</evidence>
<reference evidence="1" key="2">
    <citation type="submission" date="2023-06" db="EMBL/GenBank/DDBJ databases">
        <authorList>
            <consortium name="Lawrence Berkeley National Laboratory"/>
            <person name="Haridas S."/>
            <person name="Hensen N."/>
            <person name="Bonometti L."/>
            <person name="Westerberg I."/>
            <person name="Brannstrom I.O."/>
            <person name="Guillou S."/>
            <person name="Cros-Aarteil S."/>
            <person name="Calhoun S."/>
            <person name="Kuo A."/>
            <person name="Mondo S."/>
            <person name="Pangilinan J."/>
            <person name="Riley R."/>
            <person name="Labutti K."/>
            <person name="Andreopoulos B."/>
            <person name="Lipzen A."/>
            <person name="Chen C."/>
            <person name="Yanf M."/>
            <person name="Daum C."/>
            <person name="Ng V."/>
            <person name="Clum A."/>
            <person name="Steindorff A."/>
            <person name="Ohm R."/>
            <person name="Martin F."/>
            <person name="Silar P."/>
            <person name="Natvig D."/>
            <person name="Lalanne C."/>
            <person name="Gautier V."/>
            <person name="Ament-Velasquez S.L."/>
            <person name="Kruys A."/>
            <person name="Hutchinson M.I."/>
            <person name="Powell A.J."/>
            <person name="Barry K."/>
            <person name="Miller A.N."/>
            <person name="Grigoriev I.V."/>
            <person name="Debuchy R."/>
            <person name="Gladieux P."/>
            <person name="Thoren M.H."/>
            <person name="Johannesson H."/>
        </authorList>
    </citation>
    <scope>NUCLEOTIDE SEQUENCE</scope>
    <source>
        <strain evidence="1">CBS 168.71</strain>
    </source>
</reference>
<dbReference type="Proteomes" id="UP001278766">
    <property type="component" value="Unassembled WGS sequence"/>
</dbReference>
<comment type="caution">
    <text evidence="1">The sequence shown here is derived from an EMBL/GenBank/DDBJ whole genome shotgun (WGS) entry which is preliminary data.</text>
</comment>
<keyword evidence="2" id="KW-1185">Reference proteome</keyword>
<protein>
    <submittedName>
        <fullName evidence="1">Uncharacterized protein</fullName>
    </submittedName>
</protein>
<sequence length="146" mass="16235">MSPTAALSHCLVAESCFLAPQFVLIVTIRAIRAIPNFASPQAEMQTYRIDRHSSDPHASSISRNRRSGAGSRETYETFALLSRTWHIMLTQPVFRLHASRFVPTRAARAKKQFCFYRQSAGATARASQSGFRPHALFSGEAVAVCY</sequence>
<dbReference type="RefSeq" id="XP_062654234.1">
    <property type="nucleotide sequence ID" value="XM_062804889.1"/>
</dbReference>
<name>A0AAE0LMW2_9PEZI</name>
<reference evidence="1" key="1">
    <citation type="journal article" date="2023" name="Mol. Phylogenet. Evol.">
        <title>Genome-scale phylogeny and comparative genomics of the fungal order Sordariales.</title>
        <authorList>
            <person name="Hensen N."/>
            <person name="Bonometti L."/>
            <person name="Westerberg I."/>
            <person name="Brannstrom I.O."/>
            <person name="Guillou S."/>
            <person name="Cros-Aarteil S."/>
            <person name="Calhoun S."/>
            <person name="Haridas S."/>
            <person name="Kuo A."/>
            <person name="Mondo S."/>
            <person name="Pangilinan J."/>
            <person name="Riley R."/>
            <person name="LaButti K."/>
            <person name="Andreopoulos B."/>
            <person name="Lipzen A."/>
            <person name="Chen C."/>
            <person name="Yan M."/>
            <person name="Daum C."/>
            <person name="Ng V."/>
            <person name="Clum A."/>
            <person name="Steindorff A."/>
            <person name="Ohm R.A."/>
            <person name="Martin F."/>
            <person name="Silar P."/>
            <person name="Natvig D.O."/>
            <person name="Lalanne C."/>
            <person name="Gautier V."/>
            <person name="Ament-Velasquez S.L."/>
            <person name="Kruys A."/>
            <person name="Hutchinson M.I."/>
            <person name="Powell A.J."/>
            <person name="Barry K."/>
            <person name="Miller A.N."/>
            <person name="Grigoriev I.V."/>
            <person name="Debuchy R."/>
            <person name="Gladieux P."/>
            <person name="Hiltunen Thoren M."/>
            <person name="Johannesson H."/>
        </authorList>
    </citation>
    <scope>NUCLEOTIDE SEQUENCE</scope>
    <source>
        <strain evidence="1">CBS 168.71</strain>
    </source>
</reference>
<accession>A0AAE0LMW2</accession>
<organism evidence="1 2">
    <name type="scientific">Chaetomium fimeti</name>
    <dbReference type="NCBI Taxonomy" id="1854472"/>
    <lineage>
        <taxon>Eukaryota</taxon>
        <taxon>Fungi</taxon>
        <taxon>Dikarya</taxon>
        <taxon>Ascomycota</taxon>
        <taxon>Pezizomycotina</taxon>
        <taxon>Sordariomycetes</taxon>
        <taxon>Sordariomycetidae</taxon>
        <taxon>Sordariales</taxon>
        <taxon>Chaetomiaceae</taxon>
        <taxon>Chaetomium</taxon>
    </lineage>
</organism>
<proteinExistence type="predicted"/>
<gene>
    <name evidence="1" type="ORF">B0H64DRAFT_411955</name>
</gene>
<dbReference type="EMBL" id="JAUEPN010000012">
    <property type="protein sequence ID" value="KAK3290720.1"/>
    <property type="molecule type" value="Genomic_DNA"/>
</dbReference>
<evidence type="ECO:0000313" key="2">
    <source>
        <dbReference type="Proteomes" id="UP001278766"/>
    </source>
</evidence>
<dbReference type="AlphaFoldDB" id="A0AAE0LMW2"/>